<dbReference type="Proteomes" id="UP000094165">
    <property type="component" value="Unassembled WGS sequence"/>
</dbReference>
<evidence type="ECO:0000313" key="3">
    <source>
        <dbReference type="Proteomes" id="UP000094165"/>
    </source>
</evidence>
<keyword evidence="1" id="KW-0732">Signal</keyword>
<proteinExistence type="predicted"/>
<feature type="signal peptide" evidence="1">
    <location>
        <begin position="1"/>
        <end position="20"/>
    </location>
</feature>
<accession>A0A1E5D727</accession>
<evidence type="ECO:0000313" key="2">
    <source>
        <dbReference type="EMBL" id="OEE79449.1"/>
    </source>
</evidence>
<evidence type="ECO:0000256" key="1">
    <source>
        <dbReference type="SAM" id="SignalP"/>
    </source>
</evidence>
<name>A0A1E5D727_9VIBR</name>
<comment type="caution">
    <text evidence="2">The sequence shown here is derived from an EMBL/GenBank/DDBJ whole genome shotgun (WGS) entry which is preliminary data.</text>
</comment>
<feature type="chain" id="PRO_5009173588" evidence="1">
    <location>
        <begin position="21"/>
        <end position="106"/>
    </location>
</feature>
<gene>
    <name evidence="2" type="ORF">A130_02300</name>
</gene>
<dbReference type="EMBL" id="AJYW02000023">
    <property type="protein sequence ID" value="OEE79449.1"/>
    <property type="molecule type" value="Genomic_DNA"/>
</dbReference>
<dbReference type="AlphaFoldDB" id="A0A1E5D727"/>
<reference evidence="2 3" key="1">
    <citation type="journal article" date="2012" name="Science">
        <title>Ecological populations of bacteria act as socially cohesive units of antibiotic production and resistance.</title>
        <authorList>
            <person name="Cordero O.X."/>
            <person name="Wildschutte H."/>
            <person name="Kirkup B."/>
            <person name="Proehl S."/>
            <person name="Ngo L."/>
            <person name="Hussain F."/>
            <person name="Le Roux F."/>
            <person name="Mincer T."/>
            <person name="Polz M.F."/>
        </authorList>
    </citation>
    <scope>NUCLEOTIDE SEQUENCE [LARGE SCALE GENOMIC DNA]</scope>
    <source>
        <strain evidence="2 3">FF-238</strain>
    </source>
</reference>
<organism evidence="2 3">
    <name type="scientific">Vibrio genomosp. F6 str. FF-238</name>
    <dbReference type="NCBI Taxonomy" id="1191298"/>
    <lineage>
        <taxon>Bacteria</taxon>
        <taxon>Pseudomonadati</taxon>
        <taxon>Pseudomonadota</taxon>
        <taxon>Gammaproteobacteria</taxon>
        <taxon>Vibrionales</taxon>
        <taxon>Vibrionaceae</taxon>
        <taxon>Vibrio</taxon>
    </lineage>
</organism>
<keyword evidence="3" id="KW-1185">Reference proteome</keyword>
<sequence>MYWRVCVLASLMFISSLSLGDDSERNPLAKQIKSKLIKHVRKHTDGYVGYCNVMIEMRYDSRRASIRSVKTSGDSKVCKLSKKYLQKGTKFKYTYLEKYLNLHISP</sequence>
<protein>
    <submittedName>
        <fullName evidence="2">Uncharacterized protein</fullName>
    </submittedName>
</protein>